<name>A0A0G1GBZ9_9BACT</name>
<organism evidence="1 2">
    <name type="scientific">Candidatus Woesebacteria bacterium GW2011_GWB1_44_11b</name>
    <dbReference type="NCBI Taxonomy" id="1618580"/>
    <lineage>
        <taxon>Bacteria</taxon>
        <taxon>Candidatus Woeseibacteriota</taxon>
    </lineage>
</organism>
<dbReference type="Proteomes" id="UP000034192">
    <property type="component" value="Unassembled WGS sequence"/>
</dbReference>
<accession>A0A0G1GBZ9</accession>
<gene>
    <name evidence="1" type="ORF">UW21_C0025G0002</name>
</gene>
<reference evidence="1 2" key="1">
    <citation type="journal article" date="2015" name="Nature">
        <title>rRNA introns, odd ribosomes, and small enigmatic genomes across a large radiation of phyla.</title>
        <authorList>
            <person name="Brown C.T."/>
            <person name="Hug L.A."/>
            <person name="Thomas B.C."/>
            <person name="Sharon I."/>
            <person name="Castelle C.J."/>
            <person name="Singh A."/>
            <person name="Wilkins M.J."/>
            <person name="Williams K.H."/>
            <person name="Banfield J.F."/>
        </authorList>
    </citation>
    <scope>NUCLEOTIDE SEQUENCE [LARGE SCALE GENOMIC DNA]</scope>
</reference>
<dbReference type="EMBL" id="LCHL01000025">
    <property type="protein sequence ID" value="KKT32391.1"/>
    <property type="molecule type" value="Genomic_DNA"/>
</dbReference>
<evidence type="ECO:0000313" key="1">
    <source>
        <dbReference type="EMBL" id="KKT32391.1"/>
    </source>
</evidence>
<proteinExistence type="predicted"/>
<sequence length="218" mass="23696">MFLLAFTEDFSLNRLLGFRSNSEAVSQTVYKFTHPRASATLEMNIVTGVFSVSFDLKSDPSLLESQAPASEIAASQVRSFLSAANLLPKDLTGPVTHEFLKVESQNLVAAVSLSEASLVKINLFRKAIGDLPSLTPNPSEANIWFIVSGSRTRDKQIIAGEYHYFPVDEGQSATYPIKTAQQALDELAAGGGFFASTGLNQENQTVVFLPADNCLCRR</sequence>
<evidence type="ECO:0000313" key="2">
    <source>
        <dbReference type="Proteomes" id="UP000034192"/>
    </source>
</evidence>
<dbReference type="AlphaFoldDB" id="A0A0G1GBZ9"/>
<comment type="caution">
    <text evidence="1">The sequence shown here is derived from an EMBL/GenBank/DDBJ whole genome shotgun (WGS) entry which is preliminary data.</text>
</comment>
<protein>
    <submittedName>
        <fullName evidence="1">Uncharacterized protein</fullName>
    </submittedName>
</protein>